<name>A0A426XD37_ENSVE</name>
<dbReference type="Proteomes" id="UP000287651">
    <property type="component" value="Unassembled WGS sequence"/>
</dbReference>
<sequence>MISSVPLAYPPLRRRRRRLRLVLSSSASLRSISFPRSLRSDSAGSRLGVVARSIQLEVERGHYLVEAFRDLEAMVVGQQARKAMLGECPKKVARLIDLVNLPSNLREFAGGQSQMAHLGFFIRVWSHIKTHNLQVFFHHQLPFAIR</sequence>
<proteinExistence type="predicted"/>
<dbReference type="EMBL" id="AMZH03022398">
    <property type="protein sequence ID" value="RRT37360.1"/>
    <property type="molecule type" value="Genomic_DNA"/>
</dbReference>
<organism evidence="1 2">
    <name type="scientific">Ensete ventricosum</name>
    <name type="common">Abyssinian banana</name>
    <name type="synonym">Musa ensete</name>
    <dbReference type="NCBI Taxonomy" id="4639"/>
    <lineage>
        <taxon>Eukaryota</taxon>
        <taxon>Viridiplantae</taxon>
        <taxon>Streptophyta</taxon>
        <taxon>Embryophyta</taxon>
        <taxon>Tracheophyta</taxon>
        <taxon>Spermatophyta</taxon>
        <taxon>Magnoliopsida</taxon>
        <taxon>Liliopsida</taxon>
        <taxon>Zingiberales</taxon>
        <taxon>Musaceae</taxon>
        <taxon>Ensete</taxon>
    </lineage>
</organism>
<comment type="caution">
    <text evidence="1">The sequence shown here is derived from an EMBL/GenBank/DDBJ whole genome shotgun (WGS) entry which is preliminary data.</text>
</comment>
<accession>A0A426XD37</accession>
<dbReference type="AlphaFoldDB" id="A0A426XD37"/>
<evidence type="ECO:0000313" key="2">
    <source>
        <dbReference type="Proteomes" id="UP000287651"/>
    </source>
</evidence>
<reference evidence="1 2" key="1">
    <citation type="journal article" date="2014" name="Agronomy (Basel)">
        <title>A Draft Genome Sequence for Ensete ventricosum, the Drought-Tolerant Tree Against Hunger.</title>
        <authorList>
            <person name="Harrison J."/>
            <person name="Moore K.A."/>
            <person name="Paszkiewicz K."/>
            <person name="Jones T."/>
            <person name="Grant M."/>
            <person name="Ambacheew D."/>
            <person name="Muzemil S."/>
            <person name="Studholme D.J."/>
        </authorList>
    </citation>
    <scope>NUCLEOTIDE SEQUENCE [LARGE SCALE GENOMIC DNA]</scope>
</reference>
<protein>
    <submittedName>
        <fullName evidence="1">Uncharacterized protein</fullName>
    </submittedName>
</protein>
<evidence type="ECO:0000313" key="1">
    <source>
        <dbReference type="EMBL" id="RRT37360.1"/>
    </source>
</evidence>
<gene>
    <name evidence="1" type="ORF">B296_00049443</name>
</gene>